<comment type="caution">
    <text evidence="1">The sequence shown here is derived from an EMBL/GenBank/DDBJ whole genome shotgun (WGS) entry which is preliminary data.</text>
</comment>
<dbReference type="AlphaFoldDB" id="A0A0F9EU77"/>
<reference evidence="1" key="1">
    <citation type="journal article" date="2015" name="Nature">
        <title>Complex archaea that bridge the gap between prokaryotes and eukaryotes.</title>
        <authorList>
            <person name="Spang A."/>
            <person name="Saw J.H."/>
            <person name="Jorgensen S.L."/>
            <person name="Zaremba-Niedzwiedzka K."/>
            <person name="Martijn J."/>
            <person name="Lind A.E."/>
            <person name="van Eijk R."/>
            <person name="Schleper C."/>
            <person name="Guy L."/>
            <person name="Ettema T.J."/>
        </authorList>
    </citation>
    <scope>NUCLEOTIDE SEQUENCE</scope>
</reference>
<dbReference type="EMBL" id="LAZR01033288">
    <property type="protein sequence ID" value="KKL48535.1"/>
    <property type="molecule type" value="Genomic_DNA"/>
</dbReference>
<organism evidence="1">
    <name type="scientific">marine sediment metagenome</name>
    <dbReference type="NCBI Taxonomy" id="412755"/>
    <lineage>
        <taxon>unclassified sequences</taxon>
        <taxon>metagenomes</taxon>
        <taxon>ecological metagenomes</taxon>
    </lineage>
</organism>
<feature type="non-terminal residue" evidence="1">
    <location>
        <position position="24"/>
    </location>
</feature>
<sequence>MGIEIDERVKVLDEHDRIAAARGY</sequence>
<accession>A0A0F9EU77</accession>
<protein>
    <submittedName>
        <fullName evidence="1">Uncharacterized protein</fullName>
    </submittedName>
</protein>
<gene>
    <name evidence="1" type="ORF">LCGC14_2324580</name>
</gene>
<evidence type="ECO:0000313" key="1">
    <source>
        <dbReference type="EMBL" id="KKL48535.1"/>
    </source>
</evidence>
<proteinExistence type="predicted"/>
<name>A0A0F9EU77_9ZZZZ</name>